<dbReference type="AlphaFoldDB" id="M7WBY1"/>
<evidence type="ECO:0000313" key="1">
    <source>
        <dbReference type="EMBL" id="EMS17862.1"/>
    </source>
</evidence>
<dbReference type="VEuPathDB" id="AmoebaDB:KM1_057130"/>
<sequence length="70" mass="8308">MTCIDKINNCQDVIKKLKSSCQLSKNKVDFSFHYVITYCMVIEKWIVQNKTPKLRKKLQIHSLTLQYNSQ</sequence>
<evidence type="ECO:0000313" key="2">
    <source>
        <dbReference type="Proteomes" id="UP000030780"/>
    </source>
</evidence>
<reference evidence="1 2" key="1">
    <citation type="submission" date="2013-01" db="EMBL/GenBank/DDBJ databases">
        <authorList>
            <person name="Inman J."/>
            <person name="Zafar N."/>
            <person name="Lorenzi H."/>
            <person name="Caler E."/>
        </authorList>
    </citation>
    <scope>NUCLEOTIDE SEQUENCE [LARGE SCALE GENOMIC DNA]</scope>
    <source>
        <strain evidence="1 2">HM-3:IMSS</strain>
    </source>
</reference>
<protein>
    <submittedName>
        <fullName evidence="1">Uncharacterized protein</fullName>
    </submittedName>
</protein>
<proteinExistence type="predicted"/>
<gene>
    <name evidence="1" type="ORF">KM1_057130</name>
</gene>
<name>M7WBY1_ENTHI</name>
<dbReference type="EMBL" id="KB637085">
    <property type="protein sequence ID" value="EMS17862.1"/>
    <property type="molecule type" value="Genomic_DNA"/>
</dbReference>
<accession>M7WBY1</accession>
<dbReference type="Proteomes" id="UP000030780">
    <property type="component" value="Unassembled WGS sequence"/>
</dbReference>
<organism evidence="1 2">
    <name type="scientific">Entamoeba histolytica HM-3:IMSS</name>
    <dbReference type="NCBI Taxonomy" id="885315"/>
    <lineage>
        <taxon>Eukaryota</taxon>
        <taxon>Amoebozoa</taxon>
        <taxon>Evosea</taxon>
        <taxon>Archamoebae</taxon>
        <taxon>Mastigamoebida</taxon>
        <taxon>Entamoebidae</taxon>
        <taxon>Entamoeba</taxon>
    </lineage>
</organism>